<reference evidence="1 2" key="1">
    <citation type="submission" date="2018-04" db="EMBL/GenBank/DDBJ databases">
        <title>Draft Genome Sequence of Phosphate-Solubilizing Chryseobacterium sp. ISE14 that is a Biocontrol and Plant Growth-Promoting Rhizobacterium Isolated from Cucumber.</title>
        <authorList>
            <person name="Jeong J.-J."/>
            <person name="Sang M.K."/>
            <person name="Choi I.-G."/>
            <person name="Kim K.D."/>
        </authorList>
    </citation>
    <scope>NUCLEOTIDE SEQUENCE [LARGE SCALE GENOMIC DNA]</scope>
    <source>
        <strain evidence="1 2">ISE14</strain>
    </source>
</reference>
<dbReference type="SUPFAM" id="SSF48295">
    <property type="entry name" value="TrpR-like"/>
    <property type="match status" value="1"/>
</dbReference>
<comment type="caution">
    <text evidence="1">The sequence shown here is derived from an EMBL/GenBank/DDBJ whole genome shotgun (WGS) entry which is preliminary data.</text>
</comment>
<proteinExistence type="predicted"/>
<dbReference type="OrthoDB" id="1260127at2"/>
<protein>
    <submittedName>
        <fullName evidence="1">Transposase</fullName>
    </submittedName>
</protein>
<evidence type="ECO:0000313" key="1">
    <source>
        <dbReference type="EMBL" id="PWN68303.1"/>
    </source>
</evidence>
<name>A0A316X7G8_9FLAO</name>
<dbReference type="InterPro" id="IPR010921">
    <property type="entry name" value="Trp_repressor/repl_initiator"/>
</dbReference>
<organism evidence="1 2">
    <name type="scientific">Chryseobacterium phosphatilyticum</name>
    <dbReference type="NCBI Taxonomy" id="475075"/>
    <lineage>
        <taxon>Bacteria</taxon>
        <taxon>Pseudomonadati</taxon>
        <taxon>Bacteroidota</taxon>
        <taxon>Flavobacteriia</taxon>
        <taxon>Flavobacteriales</taxon>
        <taxon>Weeksellaceae</taxon>
        <taxon>Chryseobacterium group</taxon>
        <taxon>Chryseobacterium</taxon>
    </lineage>
</organism>
<dbReference type="Proteomes" id="UP000236594">
    <property type="component" value="Unassembled WGS sequence"/>
</dbReference>
<sequence>MKYTQPHYKKIYTDIIMMKYPEKFEACKFLLQKEKFSALDVIKLDQIIFGNITRHTNQFNQRHKSYDQSTILKILEFQKENGYNNSEMGLQFKISRNSLAKWKKMFLSKN</sequence>
<dbReference type="GO" id="GO:0043565">
    <property type="term" value="F:sequence-specific DNA binding"/>
    <property type="evidence" value="ECO:0007669"/>
    <property type="project" value="InterPro"/>
</dbReference>
<accession>A0A316X7G8</accession>
<dbReference type="RefSeq" id="WP_109713454.1">
    <property type="nucleotide sequence ID" value="NZ_PPED02000004.1"/>
</dbReference>
<dbReference type="EMBL" id="PPED02000004">
    <property type="protein sequence ID" value="PWN68303.1"/>
    <property type="molecule type" value="Genomic_DNA"/>
</dbReference>
<evidence type="ECO:0000313" key="2">
    <source>
        <dbReference type="Proteomes" id="UP000236594"/>
    </source>
</evidence>
<keyword evidence="2" id="KW-1185">Reference proteome</keyword>
<gene>
    <name evidence="1" type="ORF">C1631_016525</name>
</gene>
<dbReference type="AlphaFoldDB" id="A0A316X7G8"/>